<accession>A0ABX3FZU7</accession>
<name>A0ABX3FZU7_9ACTN</name>
<feature type="compositionally biased region" description="Basic and acidic residues" evidence="1">
    <location>
        <begin position="124"/>
        <end position="137"/>
    </location>
</feature>
<evidence type="ECO:0000256" key="1">
    <source>
        <dbReference type="SAM" id="MobiDB-lite"/>
    </source>
</evidence>
<dbReference type="InterPro" id="IPR009291">
    <property type="entry name" value="Vps62"/>
</dbReference>
<organism evidence="2 3">
    <name type="scientific">Streptomyces amritsarensis</name>
    <dbReference type="NCBI Taxonomy" id="681158"/>
    <lineage>
        <taxon>Bacteria</taxon>
        <taxon>Bacillati</taxon>
        <taxon>Actinomycetota</taxon>
        <taxon>Actinomycetes</taxon>
        <taxon>Kitasatosporales</taxon>
        <taxon>Streptomycetaceae</taxon>
        <taxon>Streptomyces</taxon>
    </lineage>
</organism>
<dbReference type="EMBL" id="MQUR01000046">
    <property type="protein sequence ID" value="OLZ63843.1"/>
    <property type="molecule type" value="Genomic_DNA"/>
</dbReference>
<comment type="caution">
    <text evidence="2">The sequence shown here is derived from an EMBL/GenBank/DDBJ whole genome shotgun (WGS) entry which is preliminary data.</text>
</comment>
<dbReference type="Proteomes" id="UP000187151">
    <property type="component" value="Unassembled WGS sequence"/>
</dbReference>
<dbReference type="PANTHER" id="PTHR48219">
    <property type="entry name" value="VACUOLAR PROTEIN SORTING-ASSOCIATED PROTEIN 62-RELATED"/>
    <property type="match status" value="1"/>
</dbReference>
<protein>
    <submittedName>
        <fullName evidence="2">Uncharacterized protein</fullName>
    </submittedName>
</protein>
<dbReference type="Pfam" id="PF06101">
    <property type="entry name" value="Vps62"/>
    <property type="match status" value="1"/>
</dbReference>
<evidence type="ECO:0000313" key="3">
    <source>
        <dbReference type="Proteomes" id="UP000187151"/>
    </source>
</evidence>
<feature type="region of interest" description="Disordered" evidence="1">
    <location>
        <begin position="124"/>
        <end position="161"/>
    </location>
</feature>
<sequence length="219" mass="23673">MTKGGSGGKHYGACWRPVAPGGYVALGGVMSENTHDKPALTDVVCVREDLTHMADLKWIYEDKGTGAKDYFSVWANQVPPAYQDGRDGGHRAQVAPNTFTAASSWDEPSPGAPERRVLCIEMPVEEKPPGRLSEADRQGAAGRPDAGDDGQRGVGAVHGREGRRQVGVLEARQLPVLPDRTAGLVVHAPVLQQHDQRLAVHLGNGDGRRREGQERHLQR</sequence>
<evidence type="ECO:0000313" key="2">
    <source>
        <dbReference type="EMBL" id="OLZ63843.1"/>
    </source>
</evidence>
<dbReference type="PANTHER" id="PTHR48219:SF1">
    <property type="entry name" value="VACUOLAR PROTEIN SORTING-ASSOCIATED PROTEIN 62"/>
    <property type="match status" value="1"/>
</dbReference>
<gene>
    <name evidence="2" type="ORF">AVW11_19820</name>
</gene>
<reference evidence="2 3" key="1">
    <citation type="submission" date="2016-01" db="EMBL/GenBank/DDBJ databases">
        <title>Streptomyces amritsarensis strain MTCC 11845 genome sequencing and assembly.</title>
        <authorList>
            <person name="Sharma D."/>
            <person name="Nair G.R."/>
            <person name="Kaur G."/>
            <person name="Manhas R.K."/>
            <person name="Mayilraj S."/>
        </authorList>
    </citation>
    <scope>NUCLEOTIDE SEQUENCE [LARGE SCALE GENOMIC DNA]</scope>
    <source>
        <strain evidence="2 3">MTCC 11845</strain>
    </source>
</reference>
<proteinExistence type="predicted"/>
<keyword evidence="3" id="KW-1185">Reference proteome</keyword>